<dbReference type="SUPFAM" id="SSF53649">
    <property type="entry name" value="Alkaline phosphatase-like"/>
    <property type="match status" value="1"/>
</dbReference>
<feature type="non-terminal residue" evidence="2">
    <location>
        <position position="1"/>
    </location>
</feature>
<evidence type="ECO:0000313" key="2">
    <source>
        <dbReference type="EMBL" id="GAG09961.1"/>
    </source>
</evidence>
<name>X0WBC9_9ZZZZ</name>
<dbReference type="InterPro" id="IPR000917">
    <property type="entry name" value="Sulfatase_N"/>
</dbReference>
<dbReference type="InterPro" id="IPR051849">
    <property type="entry name" value="GAG-degrading_sulfatase"/>
</dbReference>
<comment type="caution">
    <text evidence="2">The sequence shown here is derived from an EMBL/GenBank/DDBJ whole genome shotgun (WGS) entry which is preliminary data.</text>
</comment>
<dbReference type="PANTHER" id="PTHR46615">
    <property type="entry name" value="ARYLSULFATASE K"/>
    <property type="match status" value="1"/>
</dbReference>
<proteinExistence type="predicted"/>
<evidence type="ECO:0000259" key="1">
    <source>
        <dbReference type="Pfam" id="PF00884"/>
    </source>
</evidence>
<dbReference type="InterPro" id="IPR017850">
    <property type="entry name" value="Alkaline_phosphatase_core_sf"/>
</dbReference>
<dbReference type="GO" id="GO:0015024">
    <property type="term" value="F:glucuronate-2-sulfatase activity"/>
    <property type="evidence" value="ECO:0007669"/>
    <property type="project" value="TreeGrafter"/>
</dbReference>
<sequence length="258" mass="29830">QYRDMGLFLRETGKISKVDRRALLNLYDGLIFYVDEHIRELISFLDKIGIFDDTIVIITADHGEFFGEYGFISHGFCALEEVVRVPLIIRHPRLFPPGTKVDKVVSTIDLFTSLGKMAGADFDPKRFQSEDLREIDSSKREFVLTRHIIAAKGEFPDREALKKKFSHLDFDRYEGEQIAMRGDSWKFIWFANGNRLLFDLTSPRGERENLAEKSPETVRGYEEKLESVSGLIKYDESGEIFEFEEATKDHLRALGYLD</sequence>
<feature type="domain" description="Sulfatase N-terminal" evidence="1">
    <location>
        <begin position="22"/>
        <end position="119"/>
    </location>
</feature>
<dbReference type="EMBL" id="BARS01029908">
    <property type="protein sequence ID" value="GAG09961.1"/>
    <property type="molecule type" value="Genomic_DNA"/>
</dbReference>
<accession>X0WBC9</accession>
<gene>
    <name evidence="2" type="ORF">S01H1_46692</name>
</gene>
<dbReference type="GO" id="GO:0004065">
    <property type="term" value="F:arylsulfatase activity"/>
    <property type="evidence" value="ECO:0007669"/>
    <property type="project" value="TreeGrafter"/>
</dbReference>
<reference evidence="2" key="1">
    <citation type="journal article" date="2014" name="Front. Microbiol.">
        <title>High frequency of phylogenetically diverse reductive dehalogenase-homologous genes in deep subseafloor sedimentary metagenomes.</title>
        <authorList>
            <person name="Kawai M."/>
            <person name="Futagami T."/>
            <person name="Toyoda A."/>
            <person name="Takaki Y."/>
            <person name="Nishi S."/>
            <person name="Hori S."/>
            <person name="Arai W."/>
            <person name="Tsubouchi T."/>
            <person name="Morono Y."/>
            <person name="Uchiyama I."/>
            <person name="Ito T."/>
            <person name="Fujiyama A."/>
            <person name="Inagaki F."/>
            <person name="Takami H."/>
        </authorList>
    </citation>
    <scope>NUCLEOTIDE SEQUENCE</scope>
    <source>
        <strain evidence="2">Expedition CK06-06</strain>
    </source>
</reference>
<dbReference type="Pfam" id="PF00884">
    <property type="entry name" value="Sulfatase"/>
    <property type="match status" value="1"/>
</dbReference>
<dbReference type="PANTHER" id="PTHR46615:SF1">
    <property type="entry name" value="ARYLSULFATASE K"/>
    <property type="match status" value="1"/>
</dbReference>
<protein>
    <recommendedName>
        <fullName evidence="1">Sulfatase N-terminal domain-containing protein</fullName>
    </recommendedName>
</protein>
<organism evidence="2">
    <name type="scientific">marine sediment metagenome</name>
    <dbReference type="NCBI Taxonomy" id="412755"/>
    <lineage>
        <taxon>unclassified sequences</taxon>
        <taxon>metagenomes</taxon>
        <taxon>ecological metagenomes</taxon>
    </lineage>
</organism>
<dbReference type="AlphaFoldDB" id="X0WBC9"/>
<dbReference type="Gene3D" id="3.40.720.10">
    <property type="entry name" value="Alkaline Phosphatase, subunit A"/>
    <property type="match status" value="1"/>
</dbReference>